<dbReference type="GO" id="GO:0015074">
    <property type="term" value="P:DNA integration"/>
    <property type="evidence" value="ECO:0007669"/>
    <property type="project" value="UniProtKB-KW"/>
</dbReference>
<gene>
    <name evidence="21" type="ORF">OSB04_029719</name>
</gene>
<feature type="domain" description="Integrase catalytic" evidence="20">
    <location>
        <begin position="1105"/>
        <end position="1265"/>
    </location>
</feature>
<reference evidence="21" key="1">
    <citation type="submission" date="2023-03" db="EMBL/GenBank/DDBJ databases">
        <title>Chromosome-scale reference genome and RAD-based genetic map of yellow starthistle (Centaurea solstitialis) reveal putative structural variation and QTLs associated with invader traits.</title>
        <authorList>
            <person name="Reatini B."/>
            <person name="Cang F.A."/>
            <person name="Jiang Q."/>
            <person name="Mckibben M.T.W."/>
            <person name="Barker M.S."/>
            <person name="Rieseberg L.H."/>
            <person name="Dlugosch K.M."/>
        </authorList>
    </citation>
    <scope>NUCLEOTIDE SEQUENCE</scope>
    <source>
        <strain evidence="21">CAN-66</strain>
        <tissue evidence="21">Leaf</tissue>
    </source>
</reference>
<dbReference type="Gene3D" id="3.30.70.270">
    <property type="match status" value="2"/>
</dbReference>
<keyword evidence="8" id="KW-0378">Hydrolase</keyword>
<feature type="domain" description="Reverse transcriptase" evidence="19">
    <location>
        <begin position="593"/>
        <end position="772"/>
    </location>
</feature>
<dbReference type="Pfam" id="PF03732">
    <property type="entry name" value="Retrotrans_gag"/>
    <property type="match status" value="1"/>
</dbReference>
<dbReference type="Gene3D" id="3.10.10.10">
    <property type="entry name" value="HIV Type 1 Reverse Transcriptase, subunit A, domain 1"/>
    <property type="match status" value="1"/>
</dbReference>
<feature type="region of interest" description="Disordered" evidence="17">
    <location>
        <begin position="233"/>
        <end position="273"/>
    </location>
</feature>
<dbReference type="InterPro" id="IPR056924">
    <property type="entry name" value="SH3_Tf2-1"/>
</dbReference>
<evidence type="ECO:0000256" key="12">
    <source>
        <dbReference type="ARBA" id="ARBA00022932"/>
    </source>
</evidence>
<evidence type="ECO:0000256" key="10">
    <source>
        <dbReference type="ARBA" id="ARBA00022908"/>
    </source>
</evidence>
<dbReference type="InterPro" id="IPR050951">
    <property type="entry name" value="Retrovirus_Pol_polyprotein"/>
</dbReference>
<evidence type="ECO:0000256" key="6">
    <source>
        <dbReference type="ARBA" id="ARBA00022750"/>
    </source>
</evidence>
<dbReference type="GO" id="GO:0006310">
    <property type="term" value="P:DNA recombination"/>
    <property type="evidence" value="ECO:0007669"/>
    <property type="project" value="UniProtKB-KW"/>
</dbReference>
<keyword evidence="16" id="KW-0863">Zinc-finger</keyword>
<accession>A0AA38SJ80</accession>
<keyword evidence="15" id="KW-0511">Multifunctional enzyme</keyword>
<dbReference type="FunFam" id="3.30.420.10:FF:000032">
    <property type="entry name" value="Retrovirus-related Pol polyprotein from transposon 297-like Protein"/>
    <property type="match status" value="1"/>
</dbReference>
<dbReference type="InterPro" id="IPR010420">
    <property type="entry name" value="CASTOR/POLLUX/SYM8_dom"/>
</dbReference>
<keyword evidence="3" id="KW-0548">Nucleotidyltransferase</keyword>
<evidence type="ECO:0000256" key="2">
    <source>
        <dbReference type="ARBA" id="ARBA00022679"/>
    </source>
</evidence>
<keyword evidence="16" id="KW-0862">Zinc</keyword>
<dbReference type="Gene3D" id="1.10.340.70">
    <property type="match status" value="1"/>
</dbReference>
<dbReference type="PANTHER" id="PTHR37984:SF5">
    <property type="entry name" value="PROTEIN NYNRIN-LIKE"/>
    <property type="match status" value="1"/>
</dbReference>
<evidence type="ECO:0000256" key="11">
    <source>
        <dbReference type="ARBA" id="ARBA00022918"/>
    </source>
</evidence>
<dbReference type="SUPFAM" id="SSF56672">
    <property type="entry name" value="DNA/RNA polymerases"/>
    <property type="match status" value="1"/>
</dbReference>
<feature type="compositionally biased region" description="Acidic residues" evidence="17">
    <location>
        <begin position="57"/>
        <end position="66"/>
    </location>
</feature>
<organism evidence="21 22">
    <name type="scientific">Centaurea solstitialis</name>
    <name type="common">yellow star-thistle</name>
    <dbReference type="NCBI Taxonomy" id="347529"/>
    <lineage>
        <taxon>Eukaryota</taxon>
        <taxon>Viridiplantae</taxon>
        <taxon>Streptophyta</taxon>
        <taxon>Embryophyta</taxon>
        <taxon>Tracheophyta</taxon>
        <taxon>Spermatophyta</taxon>
        <taxon>Magnoliopsida</taxon>
        <taxon>eudicotyledons</taxon>
        <taxon>Gunneridae</taxon>
        <taxon>Pentapetalae</taxon>
        <taxon>asterids</taxon>
        <taxon>campanulids</taxon>
        <taxon>Asterales</taxon>
        <taxon>Asteraceae</taxon>
        <taxon>Carduoideae</taxon>
        <taxon>Cardueae</taxon>
        <taxon>Centaureinae</taxon>
        <taxon>Centaurea</taxon>
    </lineage>
</organism>
<dbReference type="SUPFAM" id="SSF53098">
    <property type="entry name" value="Ribonuclease H-like"/>
    <property type="match status" value="1"/>
</dbReference>
<dbReference type="FunFam" id="3.10.20.370:FF:000001">
    <property type="entry name" value="Retrovirus-related Pol polyprotein from transposon 17.6-like protein"/>
    <property type="match status" value="1"/>
</dbReference>
<comment type="caution">
    <text evidence="21">The sequence shown here is derived from an EMBL/GenBank/DDBJ whole genome shotgun (WGS) entry which is preliminary data.</text>
</comment>
<dbReference type="InterPro" id="IPR041588">
    <property type="entry name" value="Integrase_H2C2"/>
</dbReference>
<evidence type="ECO:0000256" key="15">
    <source>
        <dbReference type="ARBA" id="ARBA00023268"/>
    </source>
</evidence>
<dbReference type="PANTHER" id="PTHR37984">
    <property type="entry name" value="PROTEIN CBG26694"/>
    <property type="match status" value="1"/>
</dbReference>
<dbReference type="PROSITE" id="PS50158">
    <property type="entry name" value="ZF_CCHC"/>
    <property type="match status" value="1"/>
</dbReference>
<keyword evidence="13" id="KW-0238">DNA-binding</keyword>
<evidence type="ECO:0000256" key="14">
    <source>
        <dbReference type="ARBA" id="ARBA00023172"/>
    </source>
</evidence>
<dbReference type="Pfam" id="PF17919">
    <property type="entry name" value="RT_RNaseH_2"/>
    <property type="match status" value="1"/>
</dbReference>
<keyword evidence="2" id="KW-0808">Transferase</keyword>
<feature type="domain" description="CCHC-type" evidence="18">
    <location>
        <begin position="279"/>
        <end position="295"/>
    </location>
</feature>
<dbReference type="GO" id="GO:0008270">
    <property type="term" value="F:zinc ion binding"/>
    <property type="evidence" value="ECO:0007669"/>
    <property type="project" value="UniProtKB-KW"/>
</dbReference>
<dbReference type="GO" id="GO:0003887">
    <property type="term" value="F:DNA-directed DNA polymerase activity"/>
    <property type="evidence" value="ECO:0007669"/>
    <property type="project" value="UniProtKB-KW"/>
</dbReference>
<dbReference type="PROSITE" id="PS50994">
    <property type="entry name" value="INTEGRASE"/>
    <property type="match status" value="1"/>
</dbReference>
<dbReference type="Pfam" id="PF00078">
    <property type="entry name" value="RVT_1"/>
    <property type="match status" value="1"/>
</dbReference>
<dbReference type="InterPro" id="IPR005162">
    <property type="entry name" value="Retrotrans_gag_dom"/>
</dbReference>
<evidence type="ECO:0000259" key="20">
    <source>
        <dbReference type="PROSITE" id="PS50994"/>
    </source>
</evidence>
<evidence type="ECO:0000256" key="8">
    <source>
        <dbReference type="ARBA" id="ARBA00022801"/>
    </source>
</evidence>
<dbReference type="InterPro" id="IPR012337">
    <property type="entry name" value="RNaseH-like_sf"/>
</dbReference>
<dbReference type="InterPro" id="IPR000477">
    <property type="entry name" value="RT_dom"/>
</dbReference>
<keyword evidence="12" id="KW-0239">DNA-directed DNA polymerase</keyword>
<dbReference type="Pfam" id="PF24626">
    <property type="entry name" value="SH3_Tf2-1"/>
    <property type="match status" value="1"/>
</dbReference>
<keyword evidence="22" id="KW-1185">Reference proteome</keyword>
<dbReference type="SUPFAM" id="SSF50630">
    <property type="entry name" value="Acid proteases"/>
    <property type="match status" value="1"/>
</dbReference>
<dbReference type="Pfam" id="PF06241">
    <property type="entry name" value="Castor_Poll_mid"/>
    <property type="match status" value="1"/>
</dbReference>
<keyword evidence="14" id="KW-0233">DNA recombination</keyword>
<dbReference type="CDD" id="cd00303">
    <property type="entry name" value="retropepsin_like"/>
    <property type="match status" value="1"/>
</dbReference>
<dbReference type="FunFam" id="1.10.340.70:FF:000001">
    <property type="entry name" value="Retrovirus-related Pol polyprotein from transposon gypsy-like Protein"/>
    <property type="match status" value="1"/>
</dbReference>
<evidence type="ECO:0000256" key="4">
    <source>
        <dbReference type="ARBA" id="ARBA00022722"/>
    </source>
</evidence>
<dbReference type="Gene3D" id="3.30.420.10">
    <property type="entry name" value="Ribonuclease H-like superfamily/Ribonuclease H"/>
    <property type="match status" value="1"/>
</dbReference>
<feature type="compositionally biased region" description="Polar residues" evidence="17">
    <location>
        <begin position="244"/>
        <end position="260"/>
    </location>
</feature>
<keyword evidence="1" id="KW-0645">Protease</keyword>
<evidence type="ECO:0000256" key="3">
    <source>
        <dbReference type="ARBA" id="ARBA00022695"/>
    </source>
</evidence>
<evidence type="ECO:0000256" key="9">
    <source>
        <dbReference type="ARBA" id="ARBA00022842"/>
    </source>
</evidence>
<evidence type="ECO:0000259" key="18">
    <source>
        <dbReference type="PROSITE" id="PS50158"/>
    </source>
</evidence>
<dbReference type="GO" id="GO:0003964">
    <property type="term" value="F:RNA-directed DNA polymerase activity"/>
    <property type="evidence" value="ECO:0007669"/>
    <property type="project" value="UniProtKB-KW"/>
</dbReference>
<dbReference type="Gene3D" id="2.40.70.10">
    <property type="entry name" value="Acid Proteases"/>
    <property type="match status" value="1"/>
</dbReference>
<dbReference type="InterPro" id="IPR036875">
    <property type="entry name" value="Znf_CCHC_sf"/>
</dbReference>
<dbReference type="CDD" id="cd01647">
    <property type="entry name" value="RT_LTR"/>
    <property type="match status" value="1"/>
</dbReference>
<dbReference type="InterPro" id="IPR001878">
    <property type="entry name" value="Znf_CCHC"/>
</dbReference>
<dbReference type="InterPro" id="IPR036397">
    <property type="entry name" value="RNaseH_sf"/>
</dbReference>
<proteinExistence type="predicted"/>
<dbReference type="PROSITE" id="PS50878">
    <property type="entry name" value="RT_POL"/>
    <property type="match status" value="1"/>
</dbReference>
<dbReference type="Pfam" id="PF17921">
    <property type="entry name" value="Integrase_H2C2"/>
    <property type="match status" value="1"/>
</dbReference>
<dbReference type="SUPFAM" id="SSF57756">
    <property type="entry name" value="Retrovirus zinc finger-like domains"/>
    <property type="match status" value="1"/>
</dbReference>
<dbReference type="InterPro" id="IPR043128">
    <property type="entry name" value="Rev_trsase/Diguanyl_cyclase"/>
</dbReference>
<keyword evidence="7" id="KW-0255">Endonuclease</keyword>
<keyword evidence="6" id="KW-0064">Aspartyl protease</keyword>
<dbReference type="GO" id="GO:0004190">
    <property type="term" value="F:aspartic-type endopeptidase activity"/>
    <property type="evidence" value="ECO:0007669"/>
    <property type="project" value="UniProtKB-KW"/>
</dbReference>
<sequence>MPPRRPPPVHRLDEAYEQELEDRFVRRMEARLDQVVDQLTGRMADLINRRHNDEDFVNEFGSEDEPSTVSARHLDRRPRESDRRWENGMRIDVPEFDGESLNPEGFIDWLATVEEVFEFKGVPEDKRVALIATRLRGRASAWWQQLKQTRSRLGKSKIVTWEKMKKNLRANFLPHNFQRVMYQRLQNLKQGARSVDDYTTEFYKLIARNDIQESEAHLVSRYVGGLREPSGGSYAPANIGGSSGQSSLTPRGGPNPNQKNVAGGNAGPIPKGPSSSGLKCFSCGESGHRQSECKRAGKRVMFGEVEDWQDDDGEEEYHEGPLYDIEPQYEEELVDGDVGVSLVVRRSCLTPKVTDDDWLKHNIFQSTCTVSGKVCSFVIDSGSCDNLISEDAVRKLALKTESHPKPYKLQWFKKGGEVTVSKRALVHFSIGTRYKDDVWCDVVSMDACHLLLGRPWEYDRNVVHDGRANTYSFVFDGVKITLVPSKPKELVVKPSGTLLTLAQFDEELGSAESVFVLIGKEVAEEVKVPDSMVPLLREFDDVFPEELPAGLPPLRDIQHHVDLEPGAQLPNRPHYRMSPAEHEELRRQVEDLVSKGHVRESMSPCAVPALLTPKKDGTWRMCVDSRAINKITVRYRFPIPRLDDLLDQISGATIFTKLDLKSGYYQIRLRPGDEWKTAFKTREGLYEWLVMPFGLSNAPSTFMRVMNQLFRPFIGKFVVVYFDDILIYSATFGEHVDHVRQVLTLLRRDKFYAAIKKCVFMVPKVLFLGYVISGEGIQVDESKVTAVKQWPTPKTITDVRSFHGLASFYRRFIPHFSSIMAPVTDCMKGKTFVWTDAAESAFQSIKEKLTTAPILVLPDFSQAFELHTDASKVGIGGVLSQGGRPIAYFSEKLTGPKLRYSTYDVEFYAVVQAVKHWRHYLFHKEFVLFTDHDSLRHLHSQDKVSHKHGRWIAFLEKFTFVVKHKSGASNRVADALSRRSNMLVSMRVTVPGFDTLMEQLTVDPYFSVVLQDVQSGQNSDFLIHDGFLFKGNQLCIPDSSLRLQIIKELHGEGHVGRDRTLQLVQSSYFWPTMRKEVDRFVKRCKICQVSKGTATNAGLYLPLPVPLQPWVDISMDFVLGLPRTQRGNDSVFVVVDRFSKMVHFIPCKKTTDAVKVAQLFFREIYRLHGLPSSIVSDRDTRFLSHFWRSLWNMVNTKLNFSSAYHPQTDGQTEVVNRSLGNLLRCLVGDHVKAWDQKLCQAEFAHNHAVNRSTGFSPFQVVYSVQPRGPLDLMSLPVAGSVPKKVEDFVDGLHEVHKAVYDNLVRANAKYKQFADQTRRQVDFEVGDFVWAVLTKDRFSVGEYNKLSAKKIGPVEIVEKINPNAYRLKLPSHIRCADVFNVKHLLPYHGDSSDDEVAGNSRSNFVHPGGNDAGRAVDEMALTFLEAHDRSNFKRERNTQSFEDCLWEAWACLCSSSTHLKQRTRVERVIGFVLAIWGILFYSRLLGTMTEQFRSSSFILKQLNKYHEFSVRLGTATSRRQRILLLSDIPRKQMDKIADHIAKDLYHIDVLTKSCSLSLTKSFQRAAANKARAIIILPTKSDRYGIDTDAFLSVLALQPLPDMESVPAIVEVSSANTCDLLKSISGLKVEPVENVTSKLFVQCSRQKGLVKIYRHLLNYRTRLMKNLFFAENVFNLCSFPHLTGLKYGHLRNGFQEAIVCGLYKKGKINFHPLDDEVLGEDDKVLFVAPVHGNKKTQFAYLNSIKEEEVDSRNLEAVKVVGEAPHNALQMAKARLDKIVKRPAKPGSKASDWSVGPKESILLLGWRSDVVEMIEEYDNYLGPGSVLEILSDVPIAEREKTYKFAGQRKLKNIQVIHKIGNPRNYDALKDTIEHTQKSRKKGEEVPFSVVVISDREWLLEDPSGADKQSAYSLLLAESICLKLGVKVQNLVAEIVDSKLGKQITRIKPSLTYIAAEEIMSLVTAQVAENSELNAVWKDILDADGDEIYVKDIGLYMKGDEHLSFSELSERARLRREVAIGYIKNNKKVINPVPKTEPLSLQLTDSLIVISELEGEQPVLL</sequence>
<evidence type="ECO:0000256" key="17">
    <source>
        <dbReference type="SAM" id="MobiDB-lite"/>
    </source>
</evidence>
<evidence type="ECO:0000256" key="16">
    <source>
        <dbReference type="PROSITE-ProRule" id="PRU00047"/>
    </source>
</evidence>
<keyword evidence="5" id="KW-0479">Metal-binding</keyword>
<dbReference type="InterPro" id="IPR021109">
    <property type="entry name" value="Peptidase_aspartic_dom_sf"/>
</dbReference>
<dbReference type="Proteomes" id="UP001172457">
    <property type="component" value="Chromosome 8"/>
</dbReference>
<evidence type="ECO:0008006" key="23">
    <source>
        <dbReference type="Google" id="ProtNLM"/>
    </source>
</evidence>
<dbReference type="InterPro" id="IPR001584">
    <property type="entry name" value="Integrase_cat-core"/>
</dbReference>
<dbReference type="InterPro" id="IPR043502">
    <property type="entry name" value="DNA/RNA_pol_sf"/>
</dbReference>
<dbReference type="InterPro" id="IPR041577">
    <property type="entry name" value="RT_RNaseH_2"/>
</dbReference>
<keyword evidence="11" id="KW-0695">RNA-directed DNA polymerase</keyword>
<dbReference type="EMBL" id="JARYMX010000008">
    <property type="protein sequence ID" value="KAJ9536986.1"/>
    <property type="molecule type" value="Genomic_DNA"/>
</dbReference>
<evidence type="ECO:0000313" key="21">
    <source>
        <dbReference type="EMBL" id="KAJ9536986.1"/>
    </source>
</evidence>
<keyword evidence="4" id="KW-0540">Nuclease</keyword>
<evidence type="ECO:0000313" key="22">
    <source>
        <dbReference type="Proteomes" id="UP001172457"/>
    </source>
</evidence>
<dbReference type="GO" id="GO:0006508">
    <property type="term" value="P:proteolysis"/>
    <property type="evidence" value="ECO:0007669"/>
    <property type="project" value="UniProtKB-KW"/>
</dbReference>
<evidence type="ECO:0000256" key="1">
    <source>
        <dbReference type="ARBA" id="ARBA00022670"/>
    </source>
</evidence>
<keyword evidence="9" id="KW-0460">Magnesium</keyword>
<dbReference type="CDD" id="cd09274">
    <property type="entry name" value="RNase_HI_RT_Ty3"/>
    <property type="match status" value="1"/>
</dbReference>
<dbReference type="FunFam" id="3.30.70.270:FF:000026">
    <property type="entry name" value="Transposon Ty3-G Gag-Pol polyprotein"/>
    <property type="match status" value="1"/>
</dbReference>
<evidence type="ECO:0000256" key="7">
    <source>
        <dbReference type="ARBA" id="ARBA00022759"/>
    </source>
</evidence>
<name>A0AA38SJ80_9ASTR</name>
<evidence type="ECO:0000259" key="19">
    <source>
        <dbReference type="PROSITE" id="PS50878"/>
    </source>
</evidence>
<evidence type="ECO:0000256" key="13">
    <source>
        <dbReference type="ARBA" id="ARBA00023125"/>
    </source>
</evidence>
<keyword evidence="10" id="KW-0229">DNA integration</keyword>
<evidence type="ECO:0000256" key="5">
    <source>
        <dbReference type="ARBA" id="ARBA00022723"/>
    </source>
</evidence>
<dbReference type="GO" id="GO:0004519">
    <property type="term" value="F:endonuclease activity"/>
    <property type="evidence" value="ECO:0007669"/>
    <property type="project" value="UniProtKB-KW"/>
</dbReference>
<feature type="region of interest" description="Disordered" evidence="17">
    <location>
        <begin position="57"/>
        <end position="81"/>
    </location>
</feature>
<protein>
    <recommendedName>
        <fullName evidence="23">Reverse transcriptase</fullName>
    </recommendedName>
</protein>
<dbReference type="GO" id="GO:0003677">
    <property type="term" value="F:DNA binding"/>
    <property type="evidence" value="ECO:0007669"/>
    <property type="project" value="UniProtKB-KW"/>
</dbReference>